<feature type="region of interest" description="Disordered" evidence="1">
    <location>
        <begin position="1312"/>
        <end position="1368"/>
    </location>
</feature>
<feature type="compositionally biased region" description="Basic residues" evidence="1">
    <location>
        <begin position="4301"/>
        <end position="4311"/>
    </location>
</feature>
<evidence type="ECO:0000256" key="1">
    <source>
        <dbReference type="SAM" id="MobiDB-lite"/>
    </source>
</evidence>
<feature type="compositionally biased region" description="Basic and acidic residues" evidence="1">
    <location>
        <begin position="3796"/>
        <end position="3805"/>
    </location>
</feature>
<feature type="compositionally biased region" description="Basic and acidic residues" evidence="1">
    <location>
        <begin position="539"/>
        <end position="549"/>
    </location>
</feature>
<feature type="compositionally biased region" description="Basic and acidic residues" evidence="1">
    <location>
        <begin position="566"/>
        <end position="576"/>
    </location>
</feature>
<feature type="compositionally biased region" description="Polar residues" evidence="1">
    <location>
        <begin position="3495"/>
        <end position="3504"/>
    </location>
</feature>
<reference evidence="2" key="1">
    <citation type="submission" date="2022-07" db="EMBL/GenBank/DDBJ databases">
        <title>Phylogenomic reconstructions and comparative analyses of Kickxellomycotina fungi.</title>
        <authorList>
            <person name="Reynolds N.K."/>
            <person name="Stajich J.E."/>
            <person name="Barry K."/>
            <person name="Grigoriev I.V."/>
            <person name="Crous P."/>
            <person name="Smith M.E."/>
        </authorList>
    </citation>
    <scope>NUCLEOTIDE SEQUENCE</scope>
    <source>
        <strain evidence="2">BCRC 34381</strain>
    </source>
</reference>
<dbReference type="PANTHER" id="PTHR14918:SF3">
    <property type="entry name" value="KICSTOR COMPLEX PROTEIN SZT2"/>
    <property type="match status" value="1"/>
</dbReference>
<feature type="region of interest" description="Disordered" evidence="1">
    <location>
        <begin position="2069"/>
        <end position="2088"/>
    </location>
</feature>
<feature type="region of interest" description="Disordered" evidence="1">
    <location>
        <begin position="4064"/>
        <end position="4126"/>
    </location>
</feature>
<feature type="compositionally biased region" description="Gly residues" evidence="1">
    <location>
        <begin position="3130"/>
        <end position="3141"/>
    </location>
</feature>
<dbReference type="GO" id="GO:0005777">
    <property type="term" value="C:peroxisome"/>
    <property type="evidence" value="ECO:0007669"/>
    <property type="project" value="InterPro"/>
</dbReference>
<feature type="region of interest" description="Disordered" evidence="1">
    <location>
        <begin position="4238"/>
        <end position="4423"/>
    </location>
</feature>
<feature type="region of interest" description="Disordered" evidence="1">
    <location>
        <begin position="2271"/>
        <end position="2300"/>
    </location>
</feature>
<feature type="region of interest" description="Disordered" evidence="1">
    <location>
        <begin position="3776"/>
        <end position="3856"/>
    </location>
</feature>
<sequence length="5087" mass="553012">METPLYEVIDVVPAAIAGSHSALGGTVAGSKASSAAGSTRNLASLAHGYARSAPHWQDRQADAQTSLQTHGIAQMAANLDRRYMLTEDTVLWTISSEYNVVFIIDISQSMYSLDPSTNNPHVQTALETLEKCLMGMVQPFTVQSALGLSAYEIEPHVCASVVGYCPRMPGAYRVDGSHKKLPFCRTLAHAHMVTQEGIPGFMKSIRNFLFNYESELNDSLGSFPPPVPHFPPATAGSPGGQRVDTPTGEARRGRSSRGAVPFETAAKSGKQPRGGDMYTFSVDADAPLLHTLQIADYFLQIMPEVCSPAFVYLTDGVMRSNFAISKAQSITSSLVRRNTRCTFVQVGSCGGFTPETTLGFVGDNELLLHLAASLGGHLVYASDCPDAVLPHRANFYHQVMLIKETRFLRTPVRAHHEFTLHGGRRMGDMSRERLDTRKDSAMRAVAGKDPGFPWCSDCKPPVVDTVVARYSDYNTPVSIGMLIEMRMGEGFIVRNVQVIKLDRDGLSERVSVKMELVWHPNITITYRITNTYYVGHGEPRDKDGVRGERGNSTPAASASSSASFDGRARLGVDRGQRGPNMVDISIRSYKQLTLEFLHHEQAAGRRNELANKAALLHSYLRAIVEKDEQLRLIHVVSLETLRPHMRRAPRVFTPPLADVTSEPRCHDNDVLPLASRVYVEDVDPDAFLGSASWGPEHHHLYGMMLQHAKPGSTLENIAGFQHTASLYIDPDLIMSHITGMDFTEMAKHGHRIMNDFRSHICQAGTWALLRDEGDSMVFLHDRFRQSHKVPVFVAARWDMITNWILRVSFSLFNGTWEARKIVSDCLPSFCYSFWPEYRTGDREVVVRTARPLHLLPVDLDTTEPTAPNLLSTRDMGDLHTYVLEWRWTYLAREGTREDLSGEGSDHEIVRQALHRLALTLGYYRLKQDFSLLNAKGPSTGLMDSPGASDYDSCITFYHEREGYDREELVLACQYQIVVDLKQSSVTARTWIEPWSARFVRMVFEDDFRDLAPLGTFQQILQPARCFQLKVPNLAEFHSQRMNMFSIMSVVNSSRLALRVLQMPDVVPAHAVWCPPEGTSDIKIDNPAFEITPGSDMDKDIEVHELDESGNVVKRTPAIEYYKTHGREETRQLVREKKLRLQHMGTKRGQRRAILLERFMLTLFDKSEEGKYDPFIEQYRDNEYNPFILALINPGHPRKLFFSLLTLKWMSTGEFTIVAYRCFLEFALFKRCDAISVNAERFNKLLFASSIVKEMSQNCDGLRPAAAMPNELDEHVYMDKWFVIRLPNNSSFLMVILPNTPLSWPKRRQGLAAAAATPACTPPAPASVSSQPSSDRGGDDGEQQQLASSTPSTGGSQSEESAPASPPVLTPALEQSIRGRFGADIKTSAPVAINGYTLVMECSMDNTEMHRHLQANGPEPPAPKSSLNLQPLQVPCTDTKVAGESFQGFVGHQDVPIPFTDYALAEIKALERMYSEAYLQTIYLALLLKREVALDDLVACQQSTLWKRRSIDVDITAFLHSQDAARISRGAEWQAQDGDSLQDKFAELLHESFTPLPHAVGPSQDRYYYCKSAPDRRSELELCLQVAQNPLFINFQCSVEVLNCDMTHDRRLNMPIDVLPLSLVKLCEQTGISWRPPTDHFEPLTNVRVIVHINCLYLPDESLTKDNGAAAEQSGDDQEKVLPPKPDEEQLASRSARLFQKTMSLSSLVTNEFDPASGGAAAKNSNALPSAVIAKQHTNAQMATLTGLPHDQLELVRHCHRRFVRFIAQETLYALRDIRPVTVPLLNQVWHTIATTVDDEVPSDKFEFSHNRIGLKFLTSTLDDAKRRHAIGLVMSELLKQDDVPAGYPLGKLQELGGIVYMRDMRSRSDRQEARARIRARALSDVQDDAAPGAAAGAVHRHAAAVASLSDAMPSWFLIKPTAAQDGVRILTHNYSVVTNEAVDNVMAATRQLLMVALKAANTRLLLEEMAETHEFPSQLVLPDAVRATAVQGVASSRLGSYTDTQDARGEIAASGAASMASPGQPARGAGGDDDGDDAHRGQPGAGVGEPAPEPASAVATPVAAAVDDIPAAPGQLPGDLDAKPSPQSDPYDIASVLNPYIPDNPDFYVCEEQFRATFPLHPRTLPSKAIQAVLASGMMNSRIINQDNMFFVRDKGAIFYALLTVDRTPFVSPFGPRMPDGSRQSASATAVPTPTADAATPACDVGAPEYQRHSVSLRQMVPSTAFLPGAGGQPLPDAQSAAMLQRRPSIVHAAGTASALRLATTAAELGGDGSGSLVESDGGRFGVADSEQPRSPRTDHTALAFGSGGVGLSVGDMGAQLPASAVTPGSPSNRHMVSSLAQLEGERSGGSGAHGREARTEQPRWALGRTTQPPSPLVSRSGQAGGAQVGQRLLHTVSITSMPVFDNFALSDVIPHTHAEERTVPCIVLHIYGVDKPSKDMTQSLVLQIGERITINVTIPEMSTMLLRHVTLNEHDMSFLFPQCNPEPAILYLPLPRFVHDLGRLLRHMGQAFGEIVSPFPKSDLLAKAVRRTLLHLREDHDGDGGDGDDDGKGASVAIGDRIPSALHNDLARVMEDWEYDGQTPRRVPLEDMTFLYNLPPMVHTAPPPEMTSIGTGIASISALPLSRERTLIKSIWREPSSTGSSSLAAQQSASAVSLGVMVDPQTSAPDDALMISTARRPSLAPYHRHAASFSSVSAGTDAAVHFAEQAGGADLLPSAPGSPLQRREQAPRHQTPCTPSLPTSSATPAAGEGLSLAADAAAPGPLPASEVVGLFTEYLRQFKEARKRLRVEPSEIGEVAELMDSQVGEFAGEPVLAIAMWSNTSVRLDRLFAYVSRMYWTALGEYVVEQVVYPTLSAGWGKSPDTEVRLPDPFKDLDSYAGYLSSPDEYVPAMSISVKMDTMLANEQSASEPSLAMLRIRDGHIPKESRLFTELSKKQVHVMDIARQMAQYWGSEDSVKSLRRHRRRLPRATGISHWFAEELRGVLETICPVMNPALFGLLENPLVLEGGSQSAGPAPKPLFPAATMRRPAQQPAGGAVYDVSSLPAALKGTRQSFCIMCTLPLSETVAQQQSHRAGMPSSRAERTPPGAQAATNMHNRRLESLMKRPGESGYQRPSARSSAAAGAGPSQGGQLHGLGLHGWNQGLSRPQLRHGTGRYPLGKGGDTAQPSRKARWLRAGAERETTSYAEKSPPAPSDYKPIADPAASPLSAGEIAYYTPHSKAAPVSTIAWVIIWLVGGELEMVGYNVSQRLWDEIHDQIKQRTEREDRRKQLLGMLVSHMAGIFPGYDRQARHKGISSAWMDRDVTRDLVNKYAPLGQIACADQIHYFKIERQLSADYMRELGLYEGSDELRKLVCNPPVPGMTMNDLMTELVLRQLQPEHLRWARKLTFADYTQPYVDTQHPDTLFRVGSRFLRAYQGRIHQVLRYDEMMRIAERWRQLAIANSFKTSAGRVPRMLMMDVHASDTHTSSSDDHRLSSRSVSAQPADASARATPSSTSGDAPTTAAGRLESPPQAPLRGDRDATHGDQAAHVAQELPPAATGDDSINGVTLEAIRMIMGNARLLHYVCAPLPLSSSIRPDGTDRRSFDRLFRAISAMLQNLTDCYIDYLCSMGFIVARRYESIRPWKSALAGLGYAPAKIAQLTGAILGDSRGNSFSHSARAEQGQAALPGIQVPGAYLFADTERSNLITDVEVSPEMLSIRMYALNRFTSEWRSAVPGYVRTPVNLRTSKKFTFELSKYKKLLHVKSFTYDFQLRYIASLLKHVGPASLNASGRQGELATGPGGAAGPNADLHTHPADMRPRAGASQPEHQQNIYSSDSDAGDTDSAESSDEDSDEDAGDAAASNAAAGEAQQASRTCKRTVAEALHVHVDITIFLDALSQQRYYSTRFSTRRLVRAQHSVMHLELFEYFLGHCERYHFYTKGCRPLAGQQGHGGPGQPMAAADLCPTSALHSGCYRLYEDALPDAVHAEATGNVEAFGALSDPSGYAWMPQSGERHPLHLSESGGPVSRSISIPGAASSAPGGASVAASAPEPTWKLPCADGSSGGASSHRARPLMIRGHGGAARTGTGAGPSDHSRFGAAGGRAHPSTHRQTAASYAASAHWGDGSAGARDGPGPSRGIAARMLPTGRAAAAAVTAGQYINVHATEHPVVPSRSAATQHAGSLSSDTNRERPYAHGSQGSAEAHRDGSASRLAEFALSEYSACKIHLLSSDTMARVSLMALTPTCNTCQTESSLEARRRKERLHTYDEQRGGATEGRETGDAHGHGHHGRRRHGHGRHSKRRTGDGAGGDSKGAARSHRCRRRHGAAGAARPIDDLGSPLGSQRSYFPPGQGRTSHLHDATGVGAQGAGPGADEPAGSVRAGHAPTRSTDTHSWRDERTPLQRWMGSLSSDAITDPQADGLRGRGDDMRRSLVAGGAGTPAATASMAQLSYYLVVDMDPQTTVGLNSLRVDGHRSRNGSLGPAPESAEPSPNLAGSPENMTWTRTCAACTALHCGPGQLRLCGIHKALRAARVDMRDWESKGEVWASDPAILMDTSTVDPDEFDKEDPDVLQWIKRTVKRVIRHTAADYHRDLNWYRAYQHMRMANLPPNLAPQDVSALFDFAERQTWIDVGAIDGRVQQLLDLDIPAQDIVQSLQLRMQRLYLESALLMTTLQADSGQVVPPAAGSGQRPSSSRRPPLEMLGRAMASAARLNATPPATPNVSASFGLSRYSTIDQSVSSGAERGRKPSDESQLPGDTDMHGMVNAHVLPSSPLSPVAAVGADGRVLRDCSSSDIDDVFRLLLPLGLRPGRRLLLDPAFQKVLSSYIRLELTESPWLCRQHKKCLPVPSYTWSLDETSAPTAVAAGAGHSNEEASAGANAHADVPGSTTGAGGHSVHRRMLQVHDGAGYKTSSISSFRRRDRLGRSGASISSLGTGPARSTTQDPAMAASGAGPLHASSAHRGGDTPQSLAARGSEALGSSVGASSQQAAGLAGPHAVADRFAQPRVESQPGTLFVVEPGDGQVVARLLVLNPFAYHGMLELLFERTTGGGSGGVKLSQIRSIARERRRSGLYDYERKHINMVLSTIAATVWDVVTREAGE</sequence>
<feature type="region of interest" description="Disordered" evidence="1">
    <location>
        <begin position="4156"/>
        <end position="4191"/>
    </location>
</feature>
<feature type="compositionally biased region" description="Low complexity" evidence="1">
    <location>
        <begin position="2048"/>
        <end position="2061"/>
    </location>
</feature>
<dbReference type="InterPro" id="IPR033228">
    <property type="entry name" value="SZT2"/>
</dbReference>
<evidence type="ECO:0000313" key="3">
    <source>
        <dbReference type="Proteomes" id="UP001143981"/>
    </source>
</evidence>
<organism evidence="2 3">
    <name type="scientific">Coemansia biformis</name>
    <dbReference type="NCBI Taxonomy" id="1286918"/>
    <lineage>
        <taxon>Eukaryota</taxon>
        <taxon>Fungi</taxon>
        <taxon>Fungi incertae sedis</taxon>
        <taxon>Zoopagomycota</taxon>
        <taxon>Kickxellomycotina</taxon>
        <taxon>Kickxellomycetes</taxon>
        <taxon>Kickxellales</taxon>
        <taxon>Kickxellaceae</taxon>
        <taxon>Coemansia</taxon>
    </lineage>
</organism>
<feature type="compositionally biased region" description="Low complexity" evidence="1">
    <location>
        <begin position="3844"/>
        <end position="3856"/>
    </location>
</feature>
<proteinExistence type="predicted"/>
<dbReference type="EMBL" id="JANBOI010000102">
    <property type="protein sequence ID" value="KAJ1734001.1"/>
    <property type="molecule type" value="Genomic_DNA"/>
</dbReference>
<feature type="region of interest" description="Disordered" evidence="1">
    <location>
        <begin position="2714"/>
        <end position="2751"/>
    </location>
</feature>
<feature type="region of interest" description="Disordered" evidence="1">
    <location>
        <begin position="3993"/>
        <end position="4035"/>
    </location>
</feature>
<feature type="compositionally biased region" description="Basic and acidic residues" evidence="1">
    <location>
        <begin position="4240"/>
        <end position="4270"/>
    </location>
</feature>
<feature type="compositionally biased region" description="Basic and acidic residues" evidence="1">
    <location>
        <begin position="2291"/>
        <end position="2300"/>
    </location>
</feature>
<feature type="compositionally biased region" description="Low complexity" evidence="1">
    <location>
        <begin position="2013"/>
        <end position="2027"/>
    </location>
</feature>
<feature type="compositionally biased region" description="Gly residues" evidence="1">
    <location>
        <begin position="4064"/>
        <end position="4075"/>
    </location>
</feature>
<feature type="compositionally biased region" description="Polar residues" evidence="1">
    <location>
        <begin position="2736"/>
        <end position="2748"/>
    </location>
</feature>
<protein>
    <submittedName>
        <fullName evidence="2">Uncharacterized protein</fullName>
    </submittedName>
</protein>
<feature type="compositionally biased region" description="Acidic residues" evidence="1">
    <location>
        <begin position="3824"/>
        <end position="3843"/>
    </location>
</feature>
<keyword evidence="3" id="KW-1185">Reference proteome</keyword>
<gene>
    <name evidence="2" type="ORF">LPJ61_001292</name>
</gene>
<dbReference type="OrthoDB" id="43547at2759"/>
<feature type="compositionally biased region" description="Basic residues" evidence="1">
    <location>
        <begin position="4271"/>
        <end position="4287"/>
    </location>
</feature>
<name>A0A9W8D0T2_9FUNG</name>
<accession>A0A9W8D0T2</accession>
<feature type="compositionally biased region" description="Basic and acidic residues" evidence="1">
    <location>
        <begin position="3467"/>
        <end position="3479"/>
    </location>
</feature>
<feature type="region of interest" description="Disordered" evidence="1">
    <location>
        <begin position="539"/>
        <end position="576"/>
    </location>
</feature>
<feature type="compositionally biased region" description="Basic and acidic residues" evidence="1">
    <location>
        <begin position="1676"/>
        <end position="1687"/>
    </location>
</feature>
<dbReference type="PANTHER" id="PTHR14918">
    <property type="entry name" value="KICSTOR COMPLEX PROTEIN SZT2"/>
    <property type="match status" value="1"/>
</dbReference>
<feature type="compositionally biased region" description="Low complexity" evidence="1">
    <location>
        <begin position="3116"/>
        <end position="3129"/>
    </location>
</feature>
<feature type="region of interest" description="Disordered" evidence="1">
    <location>
        <begin position="3073"/>
        <end position="3202"/>
    </location>
</feature>
<feature type="region of interest" description="Disordered" evidence="1">
    <location>
        <begin position="2343"/>
        <end position="2386"/>
    </location>
</feature>
<feature type="compositionally biased region" description="Polar residues" evidence="1">
    <location>
        <begin position="4160"/>
        <end position="4172"/>
    </location>
</feature>
<feature type="region of interest" description="Disordered" evidence="1">
    <location>
        <begin position="2539"/>
        <end position="2558"/>
    </location>
</feature>
<feature type="compositionally biased region" description="Polar residues" evidence="1">
    <location>
        <begin position="4914"/>
        <end position="4930"/>
    </location>
</feature>
<feature type="region of interest" description="Disordered" evidence="1">
    <location>
        <begin position="4851"/>
        <end position="4969"/>
    </location>
</feature>
<evidence type="ECO:0000313" key="2">
    <source>
        <dbReference type="EMBL" id="KAJ1734001.1"/>
    </source>
</evidence>
<feature type="compositionally biased region" description="Basic and acidic residues" evidence="1">
    <location>
        <begin position="4375"/>
        <end position="4386"/>
    </location>
</feature>
<feature type="region of interest" description="Disordered" evidence="1">
    <location>
        <begin position="4723"/>
        <end position="4750"/>
    </location>
</feature>
<dbReference type="Proteomes" id="UP001143981">
    <property type="component" value="Unassembled WGS sequence"/>
</dbReference>
<feature type="region of interest" description="Disordered" evidence="1">
    <location>
        <begin position="4453"/>
        <end position="4482"/>
    </location>
</feature>
<comment type="caution">
    <text evidence="2">The sequence shown here is derived from an EMBL/GenBank/DDBJ whole genome shotgun (WGS) entry which is preliminary data.</text>
</comment>
<feature type="region of interest" description="Disordered" evidence="1">
    <location>
        <begin position="227"/>
        <end position="273"/>
    </location>
</feature>
<feature type="compositionally biased region" description="Polar residues" evidence="1">
    <location>
        <begin position="1342"/>
        <end position="1356"/>
    </location>
</feature>
<feature type="region of interest" description="Disordered" evidence="1">
    <location>
        <begin position="1665"/>
        <end position="1688"/>
    </location>
</feature>
<feature type="compositionally biased region" description="Low complexity" evidence="1">
    <location>
        <begin position="4013"/>
        <end position="4035"/>
    </location>
</feature>
<feature type="compositionally biased region" description="Basic and acidic residues" evidence="1">
    <location>
        <begin position="3101"/>
        <end position="3111"/>
    </location>
</feature>
<feature type="region of interest" description="Disordered" evidence="1">
    <location>
        <begin position="3467"/>
        <end position="3530"/>
    </location>
</feature>
<feature type="compositionally biased region" description="Basic and acidic residues" evidence="1">
    <location>
        <begin position="4407"/>
        <end position="4416"/>
    </location>
</feature>
<feature type="region of interest" description="Disordered" evidence="1">
    <location>
        <begin position="2013"/>
        <end position="2061"/>
    </location>
</feature>